<evidence type="ECO:0000256" key="3">
    <source>
        <dbReference type="ARBA" id="ARBA00022741"/>
    </source>
</evidence>
<dbReference type="GO" id="GO:0016887">
    <property type="term" value="F:ATP hydrolysis activity"/>
    <property type="evidence" value="ECO:0007669"/>
    <property type="project" value="InterPro"/>
</dbReference>
<evidence type="ECO:0000313" key="10">
    <source>
        <dbReference type="Proteomes" id="UP001152759"/>
    </source>
</evidence>
<feature type="transmembrane region" description="Helical" evidence="7">
    <location>
        <begin position="657"/>
        <end position="676"/>
    </location>
</feature>
<evidence type="ECO:0000256" key="6">
    <source>
        <dbReference type="ARBA" id="ARBA00023136"/>
    </source>
</evidence>
<feature type="transmembrane region" description="Helical" evidence="7">
    <location>
        <begin position="592"/>
        <end position="614"/>
    </location>
</feature>
<dbReference type="EMBL" id="OU963871">
    <property type="protein sequence ID" value="CAH0382907.1"/>
    <property type="molecule type" value="Genomic_DNA"/>
</dbReference>
<evidence type="ECO:0000256" key="2">
    <source>
        <dbReference type="ARBA" id="ARBA00022692"/>
    </source>
</evidence>
<protein>
    <recommendedName>
        <fullName evidence="8">ABC transporter domain-containing protein</fullName>
    </recommendedName>
</protein>
<dbReference type="InterPro" id="IPR017871">
    <property type="entry name" value="ABC_transporter-like_CS"/>
</dbReference>
<name>A0A9P0A313_BEMTA</name>
<dbReference type="Gene3D" id="3.40.50.300">
    <property type="entry name" value="P-loop containing nucleotide triphosphate hydrolases"/>
    <property type="match status" value="1"/>
</dbReference>
<sequence>MAALGTLGMQYDDVPASPVICIQDAYKSYGSHQALAGVNLSVYPGTIFALLGPSGCGKTTLVNAIVGRSDLDAGSIFTSLKDLKEIGFMPQDISLFTRLSVRENMRFYGYLHNLDADEIERRSKYLSDLLALPPFSRCPLNLSGGQQRRVSLAVALLHDPKVLILDEPTVGLDPILSKNFWDRLREMANQGKTVVLTTHYIEEARQADRIGLMRNGKMLTQDTPLALLKEHNTDYLEDVFLALCYQENNKTSRKISKEETSFSKVRTFEKPKRISLSRIKAQLLKNFYVLKNNLVLTIFGLMLPFVLNICAKIAFAHDPYYLPLAIVNEEFPGSVENCPRTFTNSCILSNPEMMASCIFLNELKNRTYVMTEYTNYEDALQDHIHKRNRGIVQFTSNFTESLSERFMVGLMGASESLYESSTIQVLLDGAEMSIKDQMQRDLSEAFLTTMQQTVEICTDLVKPGALGPALHIEDPIFGDKSWNFFIGFQIGFTIIGALFCSMVFSSATMLEEKMEGSLDRVLSNGVSMWDIMIGHVLLHSITAIFYTVETYFILADLISLKGSPYLLMVILLCTGMTGVFLGGIVGLITDHLLVAVNGTAGFNFAFVCLTGLVWPIEGAHVSLRSILPYVPVTSTIQVVKDIGIRGYGLSTSVVAKGMAQVVMWMIVSLLAEILVIKMRKGTWNVRK</sequence>
<dbReference type="CDD" id="cd03230">
    <property type="entry name" value="ABC_DR_subfamily_A"/>
    <property type="match status" value="1"/>
</dbReference>
<evidence type="ECO:0000256" key="5">
    <source>
        <dbReference type="ARBA" id="ARBA00022989"/>
    </source>
</evidence>
<evidence type="ECO:0000256" key="7">
    <source>
        <dbReference type="SAM" id="Phobius"/>
    </source>
</evidence>
<comment type="subcellular location">
    <subcellularLocation>
        <location evidence="1">Membrane</location>
        <topology evidence="1">Multi-pass membrane protein</topology>
    </subcellularLocation>
</comment>
<keyword evidence="4" id="KW-0067">ATP-binding</keyword>
<dbReference type="PROSITE" id="PS00211">
    <property type="entry name" value="ABC_TRANSPORTER_1"/>
    <property type="match status" value="1"/>
</dbReference>
<gene>
    <name evidence="9" type="ORF">BEMITA_LOCUS2400</name>
</gene>
<dbReference type="GO" id="GO:0005524">
    <property type="term" value="F:ATP binding"/>
    <property type="evidence" value="ECO:0007669"/>
    <property type="project" value="UniProtKB-KW"/>
</dbReference>
<evidence type="ECO:0000259" key="8">
    <source>
        <dbReference type="PROSITE" id="PS50893"/>
    </source>
</evidence>
<dbReference type="GO" id="GO:0016020">
    <property type="term" value="C:membrane"/>
    <property type="evidence" value="ECO:0007669"/>
    <property type="project" value="UniProtKB-SubCell"/>
</dbReference>
<evidence type="ECO:0000313" key="9">
    <source>
        <dbReference type="EMBL" id="CAH0382907.1"/>
    </source>
</evidence>
<dbReference type="Pfam" id="PF00005">
    <property type="entry name" value="ABC_tran"/>
    <property type="match status" value="1"/>
</dbReference>
<keyword evidence="2 7" id="KW-0812">Transmembrane</keyword>
<keyword evidence="10" id="KW-1185">Reference proteome</keyword>
<feature type="transmembrane region" description="Helical" evidence="7">
    <location>
        <begin position="484"/>
        <end position="510"/>
    </location>
</feature>
<keyword evidence="3" id="KW-0547">Nucleotide-binding</keyword>
<dbReference type="GO" id="GO:0140359">
    <property type="term" value="F:ABC-type transporter activity"/>
    <property type="evidence" value="ECO:0007669"/>
    <property type="project" value="InterPro"/>
</dbReference>
<dbReference type="PANTHER" id="PTHR43038">
    <property type="entry name" value="ATP-BINDING CASSETTE, SUB-FAMILY H, MEMBER 1"/>
    <property type="match status" value="1"/>
</dbReference>
<dbReference type="SMART" id="SM00382">
    <property type="entry name" value="AAA"/>
    <property type="match status" value="1"/>
</dbReference>
<evidence type="ECO:0000256" key="4">
    <source>
        <dbReference type="ARBA" id="ARBA00022840"/>
    </source>
</evidence>
<dbReference type="InterPro" id="IPR027417">
    <property type="entry name" value="P-loop_NTPase"/>
</dbReference>
<dbReference type="Pfam" id="PF12698">
    <property type="entry name" value="ABC2_membrane_3"/>
    <property type="match status" value="1"/>
</dbReference>
<accession>A0A9P0A313</accession>
<dbReference type="InterPro" id="IPR003593">
    <property type="entry name" value="AAA+_ATPase"/>
</dbReference>
<dbReference type="InterPro" id="IPR013525">
    <property type="entry name" value="ABC2_TM"/>
</dbReference>
<dbReference type="PROSITE" id="PS50893">
    <property type="entry name" value="ABC_TRANSPORTER_2"/>
    <property type="match status" value="1"/>
</dbReference>
<dbReference type="SUPFAM" id="SSF52540">
    <property type="entry name" value="P-loop containing nucleoside triphosphate hydrolases"/>
    <property type="match status" value="1"/>
</dbReference>
<keyword evidence="6 7" id="KW-0472">Membrane</keyword>
<dbReference type="Proteomes" id="UP001152759">
    <property type="component" value="Chromosome 10"/>
</dbReference>
<dbReference type="InterPro" id="IPR003439">
    <property type="entry name" value="ABC_transporter-like_ATP-bd"/>
</dbReference>
<evidence type="ECO:0000256" key="1">
    <source>
        <dbReference type="ARBA" id="ARBA00004141"/>
    </source>
</evidence>
<proteinExistence type="predicted"/>
<feature type="domain" description="ABC transporter" evidence="8">
    <location>
        <begin position="20"/>
        <end position="240"/>
    </location>
</feature>
<reference evidence="9" key="1">
    <citation type="submission" date="2021-12" db="EMBL/GenBank/DDBJ databases">
        <authorList>
            <person name="King R."/>
        </authorList>
    </citation>
    <scope>NUCLEOTIDE SEQUENCE</scope>
</reference>
<organism evidence="9 10">
    <name type="scientific">Bemisia tabaci</name>
    <name type="common">Sweetpotato whitefly</name>
    <name type="synonym">Aleurodes tabaci</name>
    <dbReference type="NCBI Taxonomy" id="7038"/>
    <lineage>
        <taxon>Eukaryota</taxon>
        <taxon>Metazoa</taxon>
        <taxon>Ecdysozoa</taxon>
        <taxon>Arthropoda</taxon>
        <taxon>Hexapoda</taxon>
        <taxon>Insecta</taxon>
        <taxon>Pterygota</taxon>
        <taxon>Neoptera</taxon>
        <taxon>Paraneoptera</taxon>
        <taxon>Hemiptera</taxon>
        <taxon>Sternorrhyncha</taxon>
        <taxon>Aleyrodoidea</taxon>
        <taxon>Aleyrodidae</taxon>
        <taxon>Aleyrodinae</taxon>
        <taxon>Bemisia</taxon>
    </lineage>
</organism>
<keyword evidence="5 7" id="KW-1133">Transmembrane helix</keyword>
<feature type="transmembrane region" description="Helical" evidence="7">
    <location>
        <begin position="565"/>
        <end position="585"/>
    </location>
</feature>
<feature type="transmembrane region" description="Helical" evidence="7">
    <location>
        <begin position="531"/>
        <end position="553"/>
    </location>
</feature>
<dbReference type="PANTHER" id="PTHR43038:SF3">
    <property type="entry name" value="ABC TRANSPORTER G FAMILY MEMBER 20 ISOFORM X1"/>
    <property type="match status" value="1"/>
</dbReference>
<dbReference type="AlphaFoldDB" id="A0A9P0A313"/>